<dbReference type="GO" id="GO:0000103">
    <property type="term" value="P:sulfate assimilation"/>
    <property type="evidence" value="ECO:0007669"/>
    <property type="project" value="TreeGrafter"/>
</dbReference>
<dbReference type="CDD" id="cd01517">
    <property type="entry name" value="PAP_phosphatase"/>
    <property type="match status" value="1"/>
</dbReference>
<dbReference type="InterPro" id="IPR051090">
    <property type="entry name" value="Inositol_monoP_superfamily"/>
</dbReference>
<evidence type="ECO:0000256" key="10">
    <source>
        <dbReference type="PIRSR" id="PIRSR600760-2"/>
    </source>
</evidence>
<evidence type="ECO:0000256" key="3">
    <source>
        <dbReference type="ARBA" id="ARBA00012633"/>
    </source>
</evidence>
<keyword evidence="12" id="KW-1185">Reference proteome</keyword>
<keyword evidence="5 11" id="KW-0378">Hydrolase</keyword>
<dbReference type="GO" id="GO:0008441">
    <property type="term" value="F:3'(2'),5'-bisphosphate nucleotidase activity"/>
    <property type="evidence" value="ECO:0007669"/>
    <property type="project" value="UniProtKB-EC"/>
</dbReference>
<evidence type="ECO:0000256" key="9">
    <source>
        <dbReference type="ARBA" id="ARBA00044484"/>
    </source>
</evidence>
<dbReference type="NCBIfam" id="TIGR01330">
    <property type="entry name" value="bisphos_HAL2"/>
    <property type="match status" value="1"/>
</dbReference>
<feature type="binding site" evidence="10">
    <location>
        <position position="125"/>
    </location>
    <ligand>
        <name>Mg(2+)</name>
        <dbReference type="ChEBI" id="CHEBI:18420"/>
        <label>1</label>
        <note>catalytic</note>
    </ligand>
</feature>
<evidence type="ECO:0000256" key="1">
    <source>
        <dbReference type="ARBA" id="ARBA00001946"/>
    </source>
</evidence>
<comment type="catalytic activity">
    <reaction evidence="9">
        <text>3'-phosphoadenylyl sulfate + H2O = adenosine 5'-phosphosulfate + phosphate</text>
        <dbReference type="Rhea" id="RHEA:77639"/>
        <dbReference type="ChEBI" id="CHEBI:15377"/>
        <dbReference type="ChEBI" id="CHEBI:43474"/>
        <dbReference type="ChEBI" id="CHEBI:58243"/>
        <dbReference type="ChEBI" id="CHEBI:58339"/>
        <dbReference type="EC" id="3.1.3.7"/>
    </reaction>
    <physiologicalReaction direction="left-to-right" evidence="9">
        <dbReference type="Rhea" id="RHEA:77640"/>
    </physiologicalReaction>
</comment>
<dbReference type="OrthoDB" id="9772456at2"/>
<dbReference type="InterPro" id="IPR020583">
    <property type="entry name" value="Inositol_monoP_metal-BS"/>
</dbReference>
<reference evidence="11 12" key="1">
    <citation type="submission" date="2019-02" db="EMBL/GenBank/DDBJ databases">
        <title>Deep-cultivation of Planctomycetes and their phenomic and genomic characterization uncovers novel biology.</title>
        <authorList>
            <person name="Wiegand S."/>
            <person name="Jogler M."/>
            <person name="Boedeker C."/>
            <person name="Pinto D."/>
            <person name="Vollmers J."/>
            <person name="Rivas-Marin E."/>
            <person name="Kohn T."/>
            <person name="Peeters S.H."/>
            <person name="Heuer A."/>
            <person name="Rast P."/>
            <person name="Oberbeckmann S."/>
            <person name="Bunk B."/>
            <person name="Jeske O."/>
            <person name="Meyerdierks A."/>
            <person name="Storesund J.E."/>
            <person name="Kallscheuer N."/>
            <person name="Luecker S."/>
            <person name="Lage O.M."/>
            <person name="Pohl T."/>
            <person name="Merkel B.J."/>
            <person name="Hornburger P."/>
            <person name="Mueller R.-W."/>
            <person name="Bruemmer F."/>
            <person name="Labrenz M."/>
            <person name="Spormann A.M."/>
            <person name="Op den Camp H."/>
            <person name="Overmann J."/>
            <person name="Amann R."/>
            <person name="Jetten M.S.M."/>
            <person name="Mascher T."/>
            <person name="Medema M.H."/>
            <person name="Devos D.P."/>
            <person name="Kaster A.-K."/>
            <person name="Ovreas L."/>
            <person name="Rohde M."/>
            <person name="Galperin M.Y."/>
            <person name="Jogler C."/>
        </authorList>
    </citation>
    <scope>NUCLEOTIDE SEQUENCE [LARGE SCALE GENOMIC DNA]</scope>
    <source>
        <strain evidence="11 12">HG15A2</strain>
    </source>
</reference>
<feature type="binding site" evidence="10">
    <location>
        <position position="274"/>
    </location>
    <ligand>
        <name>Mg(2+)</name>
        <dbReference type="ChEBI" id="CHEBI:18420"/>
        <label>1</label>
        <note>catalytic</note>
    </ligand>
</feature>
<dbReference type="GO" id="GO:0046854">
    <property type="term" value="P:phosphatidylinositol phosphate biosynthetic process"/>
    <property type="evidence" value="ECO:0007669"/>
    <property type="project" value="InterPro"/>
</dbReference>
<name>A0A517MSH7_9BACT</name>
<sequence length="331" mass="35112">MFDTPEAKFAVTTVREAAQIARRVQKELVVEAIAKDDKSPVTVADFASQAVVAKRLSDAFPGEVLVGEESAASLRTEEGRATLEQVTHFVRHVFPDATTRDVCEWIDRGAVETPPPRYWTLDPVDGTKGFLRGDQYAVAFAQVSNGQVQVGALGCPELEEGNRPAKNGAGCVLLAVRGQGTVVQALDAEEGAGWTKITVSDHAAEVDARLLCSVEKAHTDTGGIGLLVKTLAITADPVPMDSQAKYAVLASGAGDVNLRLISPNMPDYREKVWDQAAGSIVVEEAGGRVTDLDGKPLDFSQGRTLAENRGVLATNGKLHDALLTGLKQIGA</sequence>
<dbReference type="InterPro" id="IPR000760">
    <property type="entry name" value="Inositol_monophosphatase-like"/>
</dbReference>
<dbReference type="Gene3D" id="3.30.540.10">
    <property type="entry name" value="Fructose-1,6-Bisphosphatase, subunit A, domain 1"/>
    <property type="match status" value="1"/>
</dbReference>
<evidence type="ECO:0000313" key="12">
    <source>
        <dbReference type="Proteomes" id="UP000319852"/>
    </source>
</evidence>
<keyword evidence="4 10" id="KW-0479">Metal-binding</keyword>
<evidence type="ECO:0000256" key="8">
    <source>
        <dbReference type="ARBA" id="ARBA00044479"/>
    </source>
</evidence>
<dbReference type="PROSITE" id="PS00629">
    <property type="entry name" value="IMP_1"/>
    <property type="match status" value="1"/>
</dbReference>
<accession>A0A517MSH7</accession>
<dbReference type="AlphaFoldDB" id="A0A517MSH7"/>
<comment type="catalytic activity">
    <reaction evidence="7">
        <text>adenosine 2',5'-bisphosphate + H2O = AMP + phosphate</text>
        <dbReference type="Rhea" id="RHEA:77643"/>
        <dbReference type="ChEBI" id="CHEBI:15377"/>
        <dbReference type="ChEBI" id="CHEBI:43474"/>
        <dbReference type="ChEBI" id="CHEBI:194156"/>
        <dbReference type="ChEBI" id="CHEBI:456215"/>
        <dbReference type="EC" id="3.1.3.7"/>
    </reaction>
    <physiologicalReaction direction="left-to-right" evidence="7">
        <dbReference type="Rhea" id="RHEA:77644"/>
    </physiologicalReaction>
</comment>
<protein>
    <recommendedName>
        <fullName evidence="3">3'(2'),5'-bisphosphate nucleotidase</fullName>
        <ecNumber evidence="3">3.1.3.7</ecNumber>
    </recommendedName>
</protein>
<gene>
    <name evidence="11" type="primary">suhB_2</name>
    <name evidence="11" type="ORF">HG15A2_11020</name>
</gene>
<dbReference type="PANTHER" id="PTHR43200">
    <property type="entry name" value="PHOSPHATASE"/>
    <property type="match status" value="1"/>
</dbReference>
<dbReference type="Proteomes" id="UP000319852">
    <property type="component" value="Chromosome"/>
</dbReference>
<evidence type="ECO:0000256" key="2">
    <source>
        <dbReference type="ARBA" id="ARBA00009759"/>
    </source>
</evidence>
<organism evidence="11 12">
    <name type="scientific">Adhaeretor mobilis</name>
    <dbReference type="NCBI Taxonomy" id="1930276"/>
    <lineage>
        <taxon>Bacteria</taxon>
        <taxon>Pseudomonadati</taxon>
        <taxon>Planctomycetota</taxon>
        <taxon>Planctomycetia</taxon>
        <taxon>Pirellulales</taxon>
        <taxon>Lacipirellulaceae</taxon>
        <taxon>Adhaeretor</taxon>
    </lineage>
</organism>
<dbReference type="RefSeq" id="WP_145058523.1">
    <property type="nucleotide sequence ID" value="NZ_CP036263.1"/>
</dbReference>
<dbReference type="PROSITE" id="PS00630">
    <property type="entry name" value="IMP_2"/>
    <property type="match status" value="1"/>
</dbReference>
<dbReference type="PANTHER" id="PTHR43200:SF6">
    <property type="entry name" value="3'(2'),5'-BISPHOSPHATE NUCLEOTIDASE"/>
    <property type="match status" value="1"/>
</dbReference>
<dbReference type="InterPro" id="IPR006239">
    <property type="entry name" value="DPNP"/>
</dbReference>
<dbReference type="Gene3D" id="3.40.190.80">
    <property type="match status" value="1"/>
</dbReference>
<dbReference type="EC" id="3.1.3.7" evidence="3"/>
<dbReference type="SUPFAM" id="SSF56655">
    <property type="entry name" value="Carbohydrate phosphatase"/>
    <property type="match status" value="1"/>
</dbReference>
<dbReference type="GO" id="GO:0046872">
    <property type="term" value="F:metal ion binding"/>
    <property type="evidence" value="ECO:0007669"/>
    <property type="project" value="UniProtKB-KW"/>
</dbReference>
<evidence type="ECO:0000256" key="5">
    <source>
        <dbReference type="ARBA" id="ARBA00022801"/>
    </source>
</evidence>
<comment type="catalytic activity">
    <reaction evidence="8">
        <text>adenosine 3',5'-bisphosphate + H2O = AMP + phosphate</text>
        <dbReference type="Rhea" id="RHEA:10040"/>
        <dbReference type="ChEBI" id="CHEBI:15377"/>
        <dbReference type="ChEBI" id="CHEBI:43474"/>
        <dbReference type="ChEBI" id="CHEBI:58343"/>
        <dbReference type="ChEBI" id="CHEBI:456215"/>
        <dbReference type="EC" id="3.1.3.7"/>
    </reaction>
    <physiologicalReaction direction="left-to-right" evidence="8">
        <dbReference type="Rhea" id="RHEA:10041"/>
    </physiologicalReaction>
</comment>
<evidence type="ECO:0000256" key="7">
    <source>
        <dbReference type="ARBA" id="ARBA00044466"/>
    </source>
</evidence>
<feature type="binding site" evidence="10">
    <location>
        <position position="122"/>
    </location>
    <ligand>
        <name>Mg(2+)</name>
        <dbReference type="ChEBI" id="CHEBI:18420"/>
        <label>1</label>
        <note>catalytic</note>
    </ligand>
</feature>
<evidence type="ECO:0000256" key="4">
    <source>
        <dbReference type="ARBA" id="ARBA00022723"/>
    </source>
</evidence>
<feature type="binding site" evidence="10">
    <location>
        <position position="68"/>
    </location>
    <ligand>
        <name>Mg(2+)</name>
        <dbReference type="ChEBI" id="CHEBI:18420"/>
        <label>1</label>
        <note>catalytic</note>
    </ligand>
</feature>
<evidence type="ECO:0000313" key="11">
    <source>
        <dbReference type="EMBL" id="QDS97834.1"/>
    </source>
</evidence>
<dbReference type="Pfam" id="PF00459">
    <property type="entry name" value="Inositol_P"/>
    <property type="match status" value="1"/>
</dbReference>
<comment type="similarity">
    <text evidence="2">Belongs to the inositol monophosphatase superfamily.</text>
</comment>
<dbReference type="InterPro" id="IPR020550">
    <property type="entry name" value="Inositol_monophosphatase_CS"/>
</dbReference>
<comment type="cofactor">
    <cofactor evidence="1 10">
        <name>Mg(2+)</name>
        <dbReference type="ChEBI" id="CHEBI:18420"/>
    </cofactor>
</comment>
<proteinExistence type="inferred from homology"/>
<keyword evidence="6 10" id="KW-0460">Magnesium</keyword>
<dbReference type="EMBL" id="CP036263">
    <property type="protein sequence ID" value="QDS97834.1"/>
    <property type="molecule type" value="Genomic_DNA"/>
</dbReference>
<evidence type="ECO:0000256" key="6">
    <source>
        <dbReference type="ARBA" id="ARBA00022842"/>
    </source>
</evidence>
<dbReference type="KEGG" id="amob:HG15A2_11020"/>
<dbReference type="PRINTS" id="PR00377">
    <property type="entry name" value="IMPHPHTASES"/>
</dbReference>